<evidence type="ECO:0000256" key="5">
    <source>
        <dbReference type="ARBA" id="ARBA00022989"/>
    </source>
</evidence>
<dbReference type="GO" id="GO:0005886">
    <property type="term" value="C:plasma membrane"/>
    <property type="evidence" value="ECO:0007669"/>
    <property type="project" value="UniProtKB-SubCell"/>
</dbReference>
<keyword evidence="3" id="KW-1003">Cell membrane</keyword>
<dbReference type="InterPro" id="IPR007341">
    <property type="entry name" value="Transgly_assoc"/>
</dbReference>
<organism evidence="8 9">
    <name type="scientific">Sandaracinus amylolyticus</name>
    <dbReference type="NCBI Taxonomy" id="927083"/>
    <lineage>
        <taxon>Bacteria</taxon>
        <taxon>Pseudomonadati</taxon>
        <taxon>Myxococcota</taxon>
        <taxon>Polyangia</taxon>
        <taxon>Polyangiales</taxon>
        <taxon>Sandaracinaceae</taxon>
        <taxon>Sandaracinus</taxon>
    </lineage>
</organism>
<keyword evidence="4 7" id="KW-0812">Transmembrane</keyword>
<dbReference type="PANTHER" id="PTHR33884:SF3">
    <property type="entry name" value="UPF0410 PROTEIN YMGE"/>
    <property type="match status" value="1"/>
</dbReference>
<evidence type="ECO:0000256" key="3">
    <source>
        <dbReference type="ARBA" id="ARBA00022475"/>
    </source>
</evidence>
<dbReference type="STRING" id="927083.DB32_004556"/>
<reference evidence="8 9" key="1">
    <citation type="submission" date="2015-03" db="EMBL/GenBank/DDBJ databases">
        <title>Genome assembly of Sandaracinus amylolyticus DSM 53668.</title>
        <authorList>
            <person name="Sharma G."/>
            <person name="Subramanian S."/>
        </authorList>
    </citation>
    <scope>NUCLEOTIDE SEQUENCE [LARGE SCALE GENOMIC DNA]</scope>
    <source>
        <strain evidence="8 9">DSM 53668</strain>
    </source>
</reference>
<proteinExistence type="inferred from homology"/>
<gene>
    <name evidence="8" type="ORF">DB32_004556</name>
</gene>
<feature type="transmembrane region" description="Helical" evidence="7">
    <location>
        <begin position="46"/>
        <end position="68"/>
    </location>
</feature>
<name>A0A0F6YIV5_9BACT</name>
<comment type="subcellular location">
    <subcellularLocation>
        <location evidence="1">Cell membrane</location>
        <topology evidence="1">Multi-pass membrane protein</topology>
    </subcellularLocation>
</comment>
<dbReference type="AlphaFoldDB" id="A0A0F6YIV5"/>
<dbReference type="KEGG" id="samy:DB32_004556"/>
<evidence type="ECO:0000256" key="7">
    <source>
        <dbReference type="SAM" id="Phobius"/>
    </source>
</evidence>
<evidence type="ECO:0000256" key="6">
    <source>
        <dbReference type="ARBA" id="ARBA00023136"/>
    </source>
</evidence>
<dbReference type="EMBL" id="CP011125">
    <property type="protein sequence ID" value="AKF07407.1"/>
    <property type="molecule type" value="Genomic_DNA"/>
</dbReference>
<comment type="similarity">
    <text evidence="2">Belongs to the UPF0410 family.</text>
</comment>
<evidence type="ECO:0000313" key="9">
    <source>
        <dbReference type="Proteomes" id="UP000034883"/>
    </source>
</evidence>
<evidence type="ECO:0000256" key="4">
    <source>
        <dbReference type="ARBA" id="ARBA00022692"/>
    </source>
</evidence>
<dbReference type="PANTHER" id="PTHR33884">
    <property type="entry name" value="UPF0410 PROTEIN YMGE"/>
    <property type="match status" value="1"/>
</dbReference>
<sequence>MIERDHGATGRGHHTMIVLVLTWIAFGLLVGLMARAIMPGRQSMGLVPTTLLGIVGAFIGGLVGNLLVGQTVLALHPASFIGSVVGALIVLAIVGMGSRRLAT</sequence>
<dbReference type="Pfam" id="PF04226">
    <property type="entry name" value="Transgly_assoc"/>
    <property type="match status" value="1"/>
</dbReference>
<feature type="transmembrane region" description="Helical" evidence="7">
    <location>
        <begin position="12"/>
        <end position="34"/>
    </location>
</feature>
<accession>A0A0F6YIV5</accession>
<dbReference type="Proteomes" id="UP000034883">
    <property type="component" value="Chromosome"/>
</dbReference>
<evidence type="ECO:0000256" key="1">
    <source>
        <dbReference type="ARBA" id="ARBA00004651"/>
    </source>
</evidence>
<evidence type="ECO:0000313" key="8">
    <source>
        <dbReference type="EMBL" id="AKF07407.1"/>
    </source>
</evidence>
<keyword evidence="5 7" id="KW-1133">Transmembrane helix</keyword>
<feature type="transmembrane region" description="Helical" evidence="7">
    <location>
        <begin position="74"/>
        <end position="94"/>
    </location>
</feature>
<protein>
    <submittedName>
        <fullName evidence="8">Transglycosylase associated protein</fullName>
    </submittedName>
</protein>
<keyword evidence="6 7" id="KW-0472">Membrane</keyword>
<keyword evidence="9" id="KW-1185">Reference proteome</keyword>
<evidence type="ECO:0000256" key="2">
    <source>
        <dbReference type="ARBA" id="ARBA00011006"/>
    </source>
</evidence>